<reference evidence="3" key="1">
    <citation type="submission" date="2016-10" db="EMBL/GenBank/DDBJ databases">
        <authorList>
            <person name="Varghese N."/>
            <person name="Submissions S."/>
        </authorList>
    </citation>
    <scope>NUCLEOTIDE SEQUENCE [LARGE SCALE GENOMIC DNA]</scope>
    <source>
        <strain evidence="3">S9</strain>
    </source>
</reference>
<organism evidence="2 3">
    <name type="scientific">Salipaludibacillus aurantiacus</name>
    <dbReference type="NCBI Taxonomy" id="1601833"/>
    <lineage>
        <taxon>Bacteria</taxon>
        <taxon>Bacillati</taxon>
        <taxon>Bacillota</taxon>
        <taxon>Bacilli</taxon>
        <taxon>Bacillales</taxon>
        <taxon>Bacillaceae</taxon>
    </lineage>
</organism>
<evidence type="ECO:0000313" key="2">
    <source>
        <dbReference type="EMBL" id="SER47732.1"/>
    </source>
</evidence>
<keyword evidence="3" id="KW-1185">Reference proteome</keyword>
<keyword evidence="1" id="KW-0812">Transmembrane</keyword>
<feature type="transmembrane region" description="Helical" evidence="1">
    <location>
        <begin position="84"/>
        <end position="104"/>
    </location>
</feature>
<sequence>MKVLYAVLIKWVFQISVLWLVFTFYGFSLFFLVVFGLIMSLITLGISDYVAFSFIGNLPAAIVDGIIVFLSMLIWLSLTTGLDFGIFAALLLYSSLVISGEWFIHRYVIYPVRRGGSGDRHAGYE</sequence>
<evidence type="ECO:0000256" key="1">
    <source>
        <dbReference type="SAM" id="Phobius"/>
    </source>
</evidence>
<keyword evidence="1" id="KW-0472">Membrane</keyword>
<name>A0A1H9PHN0_9BACI</name>
<keyword evidence="1" id="KW-1133">Transmembrane helix</keyword>
<dbReference type="Pfam" id="PF10710">
    <property type="entry name" value="DUF2512"/>
    <property type="match status" value="1"/>
</dbReference>
<proteinExistence type="predicted"/>
<accession>A0A1H9PHN0</accession>
<evidence type="ECO:0008006" key="4">
    <source>
        <dbReference type="Google" id="ProtNLM"/>
    </source>
</evidence>
<evidence type="ECO:0000313" key="3">
    <source>
        <dbReference type="Proteomes" id="UP000198571"/>
    </source>
</evidence>
<dbReference type="RefSeq" id="WP_177174147.1">
    <property type="nucleotide sequence ID" value="NZ_FOGT01000001.1"/>
</dbReference>
<feature type="transmembrane region" description="Helical" evidence="1">
    <location>
        <begin position="50"/>
        <end position="78"/>
    </location>
</feature>
<dbReference type="EMBL" id="FOGT01000001">
    <property type="protein sequence ID" value="SER47732.1"/>
    <property type="molecule type" value="Genomic_DNA"/>
</dbReference>
<gene>
    <name evidence="2" type="ORF">SAMN05518684_101322</name>
</gene>
<feature type="transmembrane region" description="Helical" evidence="1">
    <location>
        <begin position="12"/>
        <end position="38"/>
    </location>
</feature>
<dbReference type="Proteomes" id="UP000198571">
    <property type="component" value="Unassembled WGS sequence"/>
</dbReference>
<dbReference type="AlphaFoldDB" id="A0A1H9PHN0"/>
<protein>
    <recommendedName>
        <fullName evidence="4">4 TMS phage holin, superfamily IV</fullName>
    </recommendedName>
</protein>
<dbReference type="InterPro" id="IPR019649">
    <property type="entry name" value="DUF2512"/>
</dbReference>